<dbReference type="EMBL" id="JAHDYS010000006">
    <property type="protein sequence ID" value="MBT1071683.1"/>
    <property type="molecule type" value="Genomic_DNA"/>
</dbReference>
<proteinExistence type="predicted"/>
<organism evidence="1 2">
    <name type="scientific">Pelotalea chapellei</name>
    <dbReference type="NCBI Taxonomy" id="44671"/>
    <lineage>
        <taxon>Bacteria</taxon>
        <taxon>Pseudomonadati</taxon>
        <taxon>Thermodesulfobacteriota</taxon>
        <taxon>Desulfuromonadia</taxon>
        <taxon>Geobacterales</taxon>
        <taxon>Geobacteraceae</taxon>
        <taxon>Pelotalea</taxon>
    </lineage>
</organism>
<sequence length="386" mass="42604">MMARNFLIQLVLVLITVLPGWTSDTALMSFTQKDFARMIISEFNWFDGLPKEPSDRDYLIILGGKRNFHFEAENAYNPQTDNVTARNYELFGSFTGKQWLMGVSAPTTVHFTALLPLGGEFSIRANVKGEGFTWKFGDKKFSGGSSSSVFTKVDFGKVMLAPGVVSFEVTIPPEGAIDSFTLTAGDHKPIQPFGGWRFKEPLTNQRMAETGIALIDLYERLPDSKEETAVRITAVDAALKNNNVSPSTIDFLGPFSSRAWLRANYLGALVEIPIKISKSGFFAVRIRAMGNILSGSINDVSFSVPSKPYLDIVNLGIFRLEAGDNMIRIHLAPMGGLDIIELTPKAQSPSTLCALAGIEGATDRQVTADEARRFLETIRKKYPVRR</sequence>
<name>A0ABS5U7Q1_9BACT</name>
<evidence type="ECO:0000313" key="1">
    <source>
        <dbReference type="EMBL" id="MBT1071683.1"/>
    </source>
</evidence>
<dbReference type="Proteomes" id="UP000784128">
    <property type="component" value="Unassembled WGS sequence"/>
</dbReference>
<evidence type="ECO:0000313" key="2">
    <source>
        <dbReference type="Proteomes" id="UP000784128"/>
    </source>
</evidence>
<dbReference type="RefSeq" id="WP_214297717.1">
    <property type="nucleotide sequence ID" value="NZ_JAHDYS010000006.1"/>
</dbReference>
<comment type="caution">
    <text evidence="1">The sequence shown here is derived from an EMBL/GenBank/DDBJ whole genome shotgun (WGS) entry which is preliminary data.</text>
</comment>
<accession>A0ABS5U7Q1</accession>
<protein>
    <submittedName>
        <fullName evidence="1">Uncharacterized protein</fullName>
    </submittedName>
</protein>
<gene>
    <name evidence="1" type="ORF">KJB30_07800</name>
</gene>
<keyword evidence="2" id="KW-1185">Reference proteome</keyword>
<reference evidence="1 2" key="1">
    <citation type="submission" date="2021-05" db="EMBL/GenBank/DDBJ databases">
        <title>The draft genome of Geobacter chapellei DSM 13688.</title>
        <authorList>
            <person name="Xu Z."/>
            <person name="Masuda Y."/>
            <person name="Itoh H."/>
            <person name="Senoo K."/>
        </authorList>
    </citation>
    <scope>NUCLEOTIDE SEQUENCE [LARGE SCALE GENOMIC DNA]</scope>
    <source>
        <strain evidence="1 2">DSM 13688</strain>
    </source>
</reference>